<feature type="region of interest" description="Disordered" evidence="1">
    <location>
        <begin position="1"/>
        <end position="101"/>
    </location>
</feature>
<name>A0AAW1W220_RUBAR</name>
<organism evidence="2 3">
    <name type="scientific">Rubus argutus</name>
    <name type="common">Southern blackberry</name>
    <dbReference type="NCBI Taxonomy" id="59490"/>
    <lineage>
        <taxon>Eukaryota</taxon>
        <taxon>Viridiplantae</taxon>
        <taxon>Streptophyta</taxon>
        <taxon>Embryophyta</taxon>
        <taxon>Tracheophyta</taxon>
        <taxon>Spermatophyta</taxon>
        <taxon>Magnoliopsida</taxon>
        <taxon>eudicotyledons</taxon>
        <taxon>Gunneridae</taxon>
        <taxon>Pentapetalae</taxon>
        <taxon>rosids</taxon>
        <taxon>fabids</taxon>
        <taxon>Rosales</taxon>
        <taxon>Rosaceae</taxon>
        <taxon>Rosoideae</taxon>
        <taxon>Rosoideae incertae sedis</taxon>
        <taxon>Rubus</taxon>
    </lineage>
</organism>
<comment type="caution">
    <text evidence="2">The sequence shown here is derived from an EMBL/GenBank/DDBJ whole genome shotgun (WGS) entry which is preliminary data.</text>
</comment>
<evidence type="ECO:0000313" key="3">
    <source>
        <dbReference type="Proteomes" id="UP001457282"/>
    </source>
</evidence>
<dbReference type="AlphaFoldDB" id="A0AAW1W220"/>
<proteinExistence type="predicted"/>
<sequence length="233" mass="24755">MSSRQHSRNPFQTSPSYLLHAPLAKESVENSNNIDEKRDGDEDDERNHGRQSVVTSTGQSAELDLDHIDQRQHEKDAAANGAQTRDEHPGAEERAVDPGENLCGVVGGDPGEADPLLEAQCDEAGEEEAAEGVHVECHEVLGDGWVGSAVVWIVDEGVGAVARVPRQPDEHGQGEEGVDVDDAVQGRHVDGGSGGGHFWDLYSCCLLGIGKVAATFAMRICDAETTDSALILG</sequence>
<gene>
    <name evidence="2" type="ORF">M0R45_037459</name>
</gene>
<protein>
    <submittedName>
        <fullName evidence="2">Uncharacterized protein</fullName>
    </submittedName>
</protein>
<feature type="compositionally biased region" description="Polar residues" evidence="1">
    <location>
        <begin position="1"/>
        <end position="16"/>
    </location>
</feature>
<reference evidence="2 3" key="1">
    <citation type="journal article" date="2023" name="G3 (Bethesda)">
        <title>A chromosome-length genome assembly and annotation of blackberry (Rubus argutus, cv. 'Hillquist').</title>
        <authorList>
            <person name="Bruna T."/>
            <person name="Aryal R."/>
            <person name="Dudchenko O."/>
            <person name="Sargent D.J."/>
            <person name="Mead D."/>
            <person name="Buti M."/>
            <person name="Cavallini A."/>
            <person name="Hytonen T."/>
            <person name="Andres J."/>
            <person name="Pham M."/>
            <person name="Weisz D."/>
            <person name="Mascagni F."/>
            <person name="Usai G."/>
            <person name="Natali L."/>
            <person name="Bassil N."/>
            <person name="Fernandez G.E."/>
            <person name="Lomsadze A."/>
            <person name="Armour M."/>
            <person name="Olukolu B."/>
            <person name="Poorten T."/>
            <person name="Britton C."/>
            <person name="Davik J."/>
            <person name="Ashrafi H."/>
            <person name="Aiden E.L."/>
            <person name="Borodovsky M."/>
            <person name="Worthington M."/>
        </authorList>
    </citation>
    <scope>NUCLEOTIDE SEQUENCE [LARGE SCALE GENOMIC DNA]</scope>
    <source>
        <strain evidence="2">PI 553951</strain>
    </source>
</reference>
<feature type="compositionally biased region" description="Basic and acidic residues" evidence="1">
    <location>
        <begin position="84"/>
        <end position="97"/>
    </location>
</feature>
<evidence type="ECO:0000313" key="2">
    <source>
        <dbReference type="EMBL" id="KAK9913649.1"/>
    </source>
</evidence>
<keyword evidence="3" id="KW-1185">Reference proteome</keyword>
<dbReference type="Proteomes" id="UP001457282">
    <property type="component" value="Unassembled WGS sequence"/>
</dbReference>
<accession>A0AAW1W220</accession>
<feature type="compositionally biased region" description="Polar residues" evidence="1">
    <location>
        <begin position="50"/>
        <end position="60"/>
    </location>
</feature>
<dbReference type="EMBL" id="JBEDUW010000007">
    <property type="protein sequence ID" value="KAK9913649.1"/>
    <property type="molecule type" value="Genomic_DNA"/>
</dbReference>
<feature type="compositionally biased region" description="Basic and acidic residues" evidence="1">
    <location>
        <begin position="34"/>
        <end position="48"/>
    </location>
</feature>
<evidence type="ECO:0000256" key="1">
    <source>
        <dbReference type="SAM" id="MobiDB-lite"/>
    </source>
</evidence>
<feature type="compositionally biased region" description="Basic and acidic residues" evidence="1">
    <location>
        <begin position="64"/>
        <end position="77"/>
    </location>
</feature>